<dbReference type="Gene3D" id="1.10.3720.10">
    <property type="entry name" value="MetI-like"/>
    <property type="match status" value="1"/>
</dbReference>
<feature type="transmembrane region" description="Helical" evidence="7">
    <location>
        <begin position="249"/>
        <end position="275"/>
    </location>
</feature>
<comment type="caution">
    <text evidence="9">The sequence shown here is derived from an EMBL/GenBank/DDBJ whole genome shotgun (WGS) entry which is preliminary data.</text>
</comment>
<evidence type="ECO:0000313" key="10">
    <source>
        <dbReference type="Proteomes" id="UP000308917"/>
    </source>
</evidence>
<accession>A0A4S8EZ69</accession>
<feature type="transmembrane region" description="Helical" evidence="7">
    <location>
        <begin position="108"/>
        <end position="130"/>
    </location>
</feature>
<keyword evidence="3" id="KW-1003">Cell membrane</keyword>
<dbReference type="EMBL" id="STFG01000023">
    <property type="protein sequence ID" value="THT98091.1"/>
    <property type="molecule type" value="Genomic_DNA"/>
</dbReference>
<organism evidence="9 10">
    <name type="scientific">Lampropedia puyangensis</name>
    <dbReference type="NCBI Taxonomy" id="1330072"/>
    <lineage>
        <taxon>Bacteria</taxon>
        <taxon>Pseudomonadati</taxon>
        <taxon>Pseudomonadota</taxon>
        <taxon>Betaproteobacteria</taxon>
        <taxon>Burkholderiales</taxon>
        <taxon>Comamonadaceae</taxon>
        <taxon>Lampropedia</taxon>
    </lineage>
</organism>
<keyword evidence="6 7" id="KW-0472">Membrane</keyword>
<dbReference type="InterPro" id="IPR035906">
    <property type="entry name" value="MetI-like_sf"/>
</dbReference>
<dbReference type="InterPro" id="IPR045621">
    <property type="entry name" value="BPD_transp_1_N"/>
</dbReference>
<comment type="subcellular location">
    <subcellularLocation>
        <location evidence="1 7">Cell membrane</location>
        <topology evidence="1 7">Multi-pass membrane protein</topology>
    </subcellularLocation>
</comment>
<gene>
    <name evidence="9" type="ORF">E9531_14925</name>
</gene>
<dbReference type="AlphaFoldDB" id="A0A4S8EZ69"/>
<dbReference type="Pfam" id="PF00528">
    <property type="entry name" value="BPD_transp_1"/>
    <property type="match status" value="1"/>
</dbReference>
<dbReference type="CDD" id="cd06261">
    <property type="entry name" value="TM_PBP2"/>
    <property type="match status" value="1"/>
</dbReference>
<proteinExistence type="inferred from homology"/>
<dbReference type="GO" id="GO:0055085">
    <property type="term" value="P:transmembrane transport"/>
    <property type="evidence" value="ECO:0007669"/>
    <property type="project" value="InterPro"/>
</dbReference>
<dbReference type="InterPro" id="IPR000515">
    <property type="entry name" value="MetI-like"/>
</dbReference>
<evidence type="ECO:0000256" key="3">
    <source>
        <dbReference type="ARBA" id="ARBA00022475"/>
    </source>
</evidence>
<evidence type="ECO:0000256" key="5">
    <source>
        <dbReference type="ARBA" id="ARBA00022989"/>
    </source>
</evidence>
<dbReference type="Pfam" id="PF19300">
    <property type="entry name" value="BPD_transp_1_N"/>
    <property type="match status" value="1"/>
</dbReference>
<keyword evidence="5 7" id="KW-1133">Transmembrane helix</keyword>
<evidence type="ECO:0000256" key="4">
    <source>
        <dbReference type="ARBA" id="ARBA00022692"/>
    </source>
</evidence>
<name>A0A4S8EZ69_9BURK</name>
<feature type="transmembrane region" description="Helical" evidence="7">
    <location>
        <begin position="295"/>
        <end position="321"/>
    </location>
</feature>
<keyword evidence="2 7" id="KW-0813">Transport</keyword>
<dbReference type="PANTHER" id="PTHR43163">
    <property type="entry name" value="DIPEPTIDE TRANSPORT SYSTEM PERMEASE PROTEIN DPPB-RELATED"/>
    <property type="match status" value="1"/>
</dbReference>
<evidence type="ECO:0000256" key="7">
    <source>
        <dbReference type="RuleBase" id="RU363032"/>
    </source>
</evidence>
<feature type="domain" description="ABC transmembrane type-1" evidence="8">
    <location>
        <begin position="102"/>
        <end position="318"/>
    </location>
</feature>
<dbReference type="PROSITE" id="PS50928">
    <property type="entry name" value="ABC_TM1"/>
    <property type="match status" value="1"/>
</dbReference>
<dbReference type="RefSeq" id="WP_136574573.1">
    <property type="nucleotide sequence ID" value="NZ_STFG01000023.1"/>
</dbReference>
<sequence>MTIHPTVSYLLKRLAQAVPTCLLIVLLSFVLLQVAPGDMADVVAAESGASTQEYMDELRQLYGLDVPAHQQFFNYLRNLARLDLGYSHRENEPIAQLILDRVPATLTLALFSTAFAAVFGVLLGVLAAKYRGTWLDTAISTISSIGFATPMFWVGLMLIVVFSIHLRWFSVGGMSTVGREYAGWFDYARDVARHVVLPGLSLGFFYMSIYVRTTRSAMLEVYGHDFVRTARAKGVGERRILFRHILRNALLPIVTLTGVEIGGILGGTVVIETVFSWPGIGRLAYDAVLARDLNLLLGIFLCSSALVVITNLVVDLIYVLIDPRIEVAK</sequence>
<keyword evidence="10" id="KW-1185">Reference proteome</keyword>
<dbReference type="OrthoDB" id="9803623at2"/>
<evidence type="ECO:0000259" key="8">
    <source>
        <dbReference type="PROSITE" id="PS50928"/>
    </source>
</evidence>
<keyword evidence="4 7" id="KW-0812">Transmembrane</keyword>
<comment type="similarity">
    <text evidence="7">Belongs to the binding-protein-dependent transport system permease family.</text>
</comment>
<feature type="transmembrane region" description="Helical" evidence="7">
    <location>
        <begin position="191"/>
        <end position="211"/>
    </location>
</feature>
<evidence type="ECO:0000256" key="2">
    <source>
        <dbReference type="ARBA" id="ARBA00022448"/>
    </source>
</evidence>
<protein>
    <submittedName>
        <fullName evidence="9">ABC transporter permease</fullName>
    </submittedName>
</protein>
<dbReference type="PANTHER" id="PTHR43163:SF9">
    <property type="entry name" value="ABC TRANSPORTER PERMEASE PROTEIN"/>
    <property type="match status" value="1"/>
</dbReference>
<dbReference type="SUPFAM" id="SSF161098">
    <property type="entry name" value="MetI-like"/>
    <property type="match status" value="1"/>
</dbReference>
<dbReference type="GO" id="GO:0005886">
    <property type="term" value="C:plasma membrane"/>
    <property type="evidence" value="ECO:0007669"/>
    <property type="project" value="UniProtKB-SubCell"/>
</dbReference>
<dbReference type="Proteomes" id="UP000308917">
    <property type="component" value="Unassembled WGS sequence"/>
</dbReference>
<evidence type="ECO:0000313" key="9">
    <source>
        <dbReference type="EMBL" id="THT98091.1"/>
    </source>
</evidence>
<reference evidence="9 10" key="1">
    <citation type="journal article" date="2015" name="Antonie Van Leeuwenhoek">
        <title>Lampropedia puyangensis sp. nov., isolated from symptomatic bark of Populus ? euramericana canker and emended description of Lampropedia hyalina (Ehrenberg 1832) Lee et al. 2004.</title>
        <authorList>
            <person name="Li Y."/>
            <person name="Wang T."/>
            <person name="Piao C.G."/>
            <person name="Wang L.F."/>
            <person name="Tian G.Z."/>
            <person name="Zhu T.H."/>
            <person name="Guo M.W."/>
        </authorList>
    </citation>
    <scope>NUCLEOTIDE SEQUENCE [LARGE SCALE GENOMIC DNA]</scope>
    <source>
        <strain evidence="9 10">2-bin</strain>
    </source>
</reference>
<evidence type="ECO:0000256" key="6">
    <source>
        <dbReference type="ARBA" id="ARBA00023136"/>
    </source>
</evidence>
<evidence type="ECO:0000256" key="1">
    <source>
        <dbReference type="ARBA" id="ARBA00004651"/>
    </source>
</evidence>